<dbReference type="Gene3D" id="3.40.50.10600">
    <property type="entry name" value="SpoIIaa-like domains"/>
    <property type="match status" value="1"/>
</dbReference>
<dbReference type="Proteomes" id="UP000199283">
    <property type="component" value="Unassembled WGS sequence"/>
</dbReference>
<proteinExistence type="predicted"/>
<gene>
    <name evidence="1" type="ORF">SAMN04488526_0218</name>
</gene>
<dbReference type="InterPro" id="IPR036513">
    <property type="entry name" value="STAS_dom_sf"/>
</dbReference>
<protein>
    <submittedName>
        <fullName evidence="1">SpoIIAA-like</fullName>
    </submittedName>
</protein>
<reference evidence="1 2" key="1">
    <citation type="submission" date="2016-10" db="EMBL/GenBank/DDBJ databases">
        <authorList>
            <person name="de Groot N.N."/>
        </authorList>
    </citation>
    <scope>NUCLEOTIDE SEQUENCE [LARGE SCALE GENOMIC DNA]</scope>
    <source>
        <strain evidence="1 2">DSM 14858</strain>
    </source>
</reference>
<dbReference type="OrthoDB" id="7619266at2"/>
<dbReference type="InterPro" id="IPR038396">
    <property type="entry name" value="SpoIIAA-like_sf"/>
</dbReference>
<name>A0A1H7FTM9_9RHOB</name>
<dbReference type="AlphaFoldDB" id="A0A1H7FTM9"/>
<evidence type="ECO:0000313" key="1">
    <source>
        <dbReference type="EMBL" id="SEK29456.1"/>
    </source>
</evidence>
<organism evidence="1 2">
    <name type="scientific">Jannaschia helgolandensis</name>
    <dbReference type="NCBI Taxonomy" id="188906"/>
    <lineage>
        <taxon>Bacteria</taxon>
        <taxon>Pseudomonadati</taxon>
        <taxon>Pseudomonadota</taxon>
        <taxon>Alphaproteobacteria</taxon>
        <taxon>Rhodobacterales</taxon>
        <taxon>Roseobacteraceae</taxon>
        <taxon>Jannaschia</taxon>
    </lineage>
</organism>
<dbReference type="RefSeq" id="WP_092758960.1">
    <property type="nucleotide sequence ID" value="NZ_FNZQ01000001.1"/>
</dbReference>
<dbReference type="InterPro" id="IPR021866">
    <property type="entry name" value="SpoIIAA-like"/>
</dbReference>
<keyword evidence="2" id="KW-1185">Reference proteome</keyword>
<dbReference type="EMBL" id="FNZQ01000001">
    <property type="protein sequence ID" value="SEK29456.1"/>
    <property type="molecule type" value="Genomic_DNA"/>
</dbReference>
<sequence>MLKITKRSANRVDIDLSGSLDADAMRDGLDKLIAASEDVKNGRMYYRITDFSLPTLGAIGVEMSRLPKLFGLLGKFDKCAVLTDSDWLRKAAEFEGALFPGLDIRSFELDEQDEAEAWLAATQT</sequence>
<dbReference type="SUPFAM" id="SSF52091">
    <property type="entry name" value="SpoIIaa-like"/>
    <property type="match status" value="1"/>
</dbReference>
<accession>A0A1H7FTM9</accession>
<evidence type="ECO:0000313" key="2">
    <source>
        <dbReference type="Proteomes" id="UP000199283"/>
    </source>
</evidence>
<dbReference type="Pfam" id="PF11964">
    <property type="entry name" value="SpoIIAA-like"/>
    <property type="match status" value="1"/>
</dbReference>